<evidence type="ECO:0000313" key="2">
    <source>
        <dbReference type="EMBL" id="MBB5071544.1"/>
    </source>
</evidence>
<accession>A0A840NJ05</accession>
<evidence type="ECO:0000313" key="3">
    <source>
        <dbReference type="Proteomes" id="UP000580474"/>
    </source>
</evidence>
<dbReference type="Proteomes" id="UP000580474">
    <property type="component" value="Unassembled WGS sequence"/>
</dbReference>
<organism evidence="2 3">
    <name type="scientific">Saccharopolyspora gloriosae</name>
    <dbReference type="NCBI Taxonomy" id="455344"/>
    <lineage>
        <taxon>Bacteria</taxon>
        <taxon>Bacillati</taxon>
        <taxon>Actinomycetota</taxon>
        <taxon>Actinomycetes</taxon>
        <taxon>Pseudonocardiales</taxon>
        <taxon>Pseudonocardiaceae</taxon>
        <taxon>Saccharopolyspora</taxon>
    </lineage>
</organism>
<keyword evidence="1" id="KW-1133">Transmembrane helix</keyword>
<feature type="transmembrane region" description="Helical" evidence="1">
    <location>
        <begin position="7"/>
        <end position="25"/>
    </location>
</feature>
<dbReference type="AlphaFoldDB" id="A0A840NJ05"/>
<evidence type="ECO:0000256" key="1">
    <source>
        <dbReference type="SAM" id="Phobius"/>
    </source>
</evidence>
<proteinExistence type="predicted"/>
<comment type="caution">
    <text evidence="2">The sequence shown here is derived from an EMBL/GenBank/DDBJ whole genome shotgun (WGS) entry which is preliminary data.</text>
</comment>
<gene>
    <name evidence="2" type="ORF">BJ969_004632</name>
</gene>
<keyword evidence="1" id="KW-0472">Membrane</keyword>
<feature type="transmembrane region" description="Helical" evidence="1">
    <location>
        <begin position="108"/>
        <end position="131"/>
    </location>
</feature>
<feature type="transmembrane region" description="Helical" evidence="1">
    <location>
        <begin position="37"/>
        <end position="65"/>
    </location>
</feature>
<keyword evidence="3" id="KW-1185">Reference proteome</keyword>
<evidence type="ECO:0008006" key="4">
    <source>
        <dbReference type="Google" id="ProtNLM"/>
    </source>
</evidence>
<reference evidence="2 3" key="1">
    <citation type="submission" date="2020-08" db="EMBL/GenBank/DDBJ databases">
        <title>Sequencing the genomes of 1000 actinobacteria strains.</title>
        <authorList>
            <person name="Klenk H.-P."/>
        </authorList>
    </citation>
    <scope>NUCLEOTIDE SEQUENCE [LARGE SCALE GENOMIC DNA]</scope>
    <source>
        <strain evidence="2 3">DSM 45582</strain>
    </source>
</reference>
<dbReference type="EMBL" id="JACHIV010000001">
    <property type="protein sequence ID" value="MBB5071544.1"/>
    <property type="molecule type" value="Genomic_DNA"/>
</dbReference>
<dbReference type="RefSeq" id="WP_184481966.1">
    <property type="nucleotide sequence ID" value="NZ_JACHIV010000001.1"/>
</dbReference>
<keyword evidence="1" id="KW-0812">Transmembrane</keyword>
<name>A0A840NJ05_9PSEU</name>
<protein>
    <recommendedName>
        <fullName evidence="4">Tetratricopeptide repeat protein</fullName>
    </recommendedName>
</protein>
<sequence length="383" mass="40278">MGTVRQWLRPWVVAAIGGLVAVGIVEGIADGGRFPLAALGALAGVIVLPMITQLGLLTGAAVFGLRIRHIVIGSLRGIASWRVGRTTITLRMLPLELASEIGPWRSPVILRCWLAGLVSALAGVAAVAVSWSLADGPFGRGVLVAVTPLMLYKLWPRRAPLATSTGWLLFGLPRMPEPRRTEFRAGPLAACAHEALLAGDVTRAQAATDRLTAAHPGLNTTINCQVTMLEAHGEYAQAVLKLVGHIAAADIDQREMSYTLAGLAGLGFSAAEAGQLPAAEVLPIAKKALDDAIGLGYPAYQLSGTKALLALLEDDPDEAARLAAIGADHNTSPLSKADDYATLARAHMARHDNAAAREALAKADELAAWWPRVRGTRERLSVA</sequence>